<dbReference type="Gene3D" id="1.10.1660.10">
    <property type="match status" value="1"/>
</dbReference>
<dbReference type="RefSeq" id="WP_076940998.1">
    <property type="nucleotide sequence ID" value="NZ_MOXD01000002.1"/>
</dbReference>
<dbReference type="GO" id="GO:0003700">
    <property type="term" value="F:DNA-binding transcription factor activity"/>
    <property type="evidence" value="ECO:0007669"/>
    <property type="project" value="InterPro"/>
</dbReference>
<dbReference type="CDD" id="cd04788">
    <property type="entry name" value="HTH_NolA-AlbR"/>
    <property type="match status" value="1"/>
</dbReference>
<dbReference type="InterPro" id="IPR000551">
    <property type="entry name" value="MerR-type_HTH_dom"/>
</dbReference>
<evidence type="ECO:0000313" key="3">
    <source>
        <dbReference type="EMBL" id="OMQ25658.1"/>
    </source>
</evidence>
<accession>A0A1S8CN94</accession>
<dbReference type="OrthoDB" id="9808480at2"/>
<keyword evidence="1" id="KW-0238">DNA-binding</keyword>
<dbReference type="Pfam" id="PF07739">
    <property type="entry name" value="TipAS"/>
    <property type="match status" value="2"/>
</dbReference>
<evidence type="ECO:0000313" key="4">
    <source>
        <dbReference type="Proteomes" id="UP000216021"/>
    </source>
</evidence>
<evidence type="ECO:0000259" key="2">
    <source>
        <dbReference type="PROSITE" id="PS50937"/>
    </source>
</evidence>
<feature type="domain" description="HTH merR-type" evidence="2">
    <location>
        <begin position="2"/>
        <end position="71"/>
    </location>
</feature>
<dbReference type="Proteomes" id="UP000216021">
    <property type="component" value="Unassembled WGS sequence"/>
</dbReference>
<dbReference type="PRINTS" id="PR00040">
    <property type="entry name" value="HTHMERR"/>
</dbReference>
<dbReference type="SMART" id="SM00422">
    <property type="entry name" value="HTH_MERR"/>
    <property type="match status" value="1"/>
</dbReference>
<name>A0A1S8CN94_9GAMM</name>
<protein>
    <submittedName>
        <fullName evidence="3">MerR family transcriptional regulator</fullName>
    </submittedName>
</protein>
<dbReference type="SUPFAM" id="SSF46955">
    <property type="entry name" value="Putative DNA-binding domain"/>
    <property type="match status" value="1"/>
</dbReference>
<evidence type="ECO:0000256" key="1">
    <source>
        <dbReference type="ARBA" id="ARBA00023125"/>
    </source>
</evidence>
<reference evidence="3 4" key="1">
    <citation type="submission" date="2016-11" db="EMBL/GenBank/DDBJ databases">
        <title>Rahnella oryzae sp. nov., isolated from rice root.</title>
        <authorList>
            <person name="Zhang X.-X."/>
            <person name="Zhang J."/>
        </authorList>
    </citation>
    <scope>NUCLEOTIDE SEQUENCE [LARGE SCALE GENOMIC DNA]</scope>
    <source>
        <strain evidence="3 4">J11-6</strain>
    </source>
</reference>
<dbReference type="AlphaFoldDB" id="A0A1S8CN94"/>
<dbReference type="STRING" id="2034155.BMI79_04975"/>
<comment type="caution">
    <text evidence="3">The sequence shown here is derived from an EMBL/GenBank/DDBJ whole genome shotgun (WGS) entry which is preliminary data.</text>
</comment>
<proteinExistence type="predicted"/>
<keyword evidence="4" id="KW-1185">Reference proteome</keyword>
<dbReference type="EMBL" id="MOXD01000002">
    <property type="protein sequence ID" value="OMQ25658.1"/>
    <property type="molecule type" value="Genomic_DNA"/>
</dbReference>
<dbReference type="InterPro" id="IPR012925">
    <property type="entry name" value="TipAS_dom"/>
</dbReference>
<organism evidence="3 4">
    <name type="scientific">Serratia oryzae</name>
    <dbReference type="NCBI Taxonomy" id="2034155"/>
    <lineage>
        <taxon>Bacteria</taxon>
        <taxon>Pseudomonadati</taxon>
        <taxon>Pseudomonadota</taxon>
        <taxon>Gammaproteobacteria</taxon>
        <taxon>Enterobacterales</taxon>
        <taxon>Yersiniaceae</taxon>
        <taxon>Serratia</taxon>
    </lineage>
</organism>
<dbReference type="PANTHER" id="PTHR30204">
    <property type="entry name" value="REDOX-CYCLING DRUG-SENSING TRANSCRIPTIONAL ACTIVATOR SOXR"/>
    <property type="match status" value="1"/>
</dbReference>
<sequence length="344" mass="39267">MLLKVGELARRSGMTVRTLHYYDSIGLLIPSARSDAGYRLYNRADITRLHHIQALRRMGVTLAEIAALLARSELSLPAVIAQQIAMLDRQLAQITALRGRLQHMHAQLALGDEPELNDWLTTLESMTMYDKYFTADELTQLPFYQADEARNQEWGEMVSSVSVLMESGVSAEDPRAQAIARRWMRSLERDTAGNPAFLTRLNTMHADEPLMREQTGITPAMTEYITRAFAETKLAIYRKYLDEKEYAYVRAHYFDRMQEWPGLIAQFQQAMQAGVPAESEQVQRLAAQWLELFRSYASDNPATQMKIRQAMEQEPALTEGTWLTPTLLAYLRQSIAQLMSRAGR</sequence>
<gene>
    <name evidence="3" type="ORF">BMI79_04975</name>
</gene>
<dbReference type="PROSITE" id="PS50937">
    <property type="entry name" value="HTH_MERR_2"/>
    <property type="match status" value="1"/>
</dbReference>
<dbReference type="PANTHER" id="PTHR30204:SF90">
    <property type="entry name" value="HTH-TYPE TRANSCRIPTIONAL ACTIVATOR MTA"/>
    <property type="match status" value="1"/>
</dbReference>
<dbReference type="GO" id="GO:0003677">
    <property type="term" value="F:DNA binding"/>
    <property type="evidence" value="ECO:0007669"/>
    <property type="project" value="UniProtKB-KW"/>
</dbReference>
<dbReference type="Pfam" id="PF13411">
    <property type="entry name" value="MerR_1"/>
    <property type="match status" value="1"/>
</dbReference>
<dbReference type="InterPro" id="IPR009061">
    <property type="entry name" value="DNA-bd_dom_put_sf"/>
</dbReference>
<dbReference type="InterPro" id="IPR047057">
    <property type="entry name" value="MerR_fam"/>
</dbReference>